<dbReference type="EMBL" id="JANSLD010000008">
    <property type="protein sequence ID" value="MCY1582274.1"/>
    <property type="molecule type" value="Genomic_DNA"/>
</dbReference>
<organism evidence="1 2">
    <name type="scientific">Staphylococcus pettenkoferi</name>
    <dbReference type="NCBI Taxonomy" id="170573"/>
    <lineage>
        <taxon>Bacteria</taxon>
        <taxon>Bacillati</taxon>
        <taxon>Bacillota</taxon>
        <taxon>Bacilli</taxon>
        <taxon>Bacillales</taxon>
        <taxon>Staphylococcaceae</taxon>
        <taxon>Staphylococcus</taxon>
    </lineage>
</organism>
<gene>
    <name evidence="1" type="ORF">NW133_01765</name>
</gene>
<sequence>MGLIKRTLTILGILITYELTKYVITELIIRIQANDDIDQPPKDFTDSNQDDLNELYRYIMDNETKYKVEDGLF</sequence>
<dbReference type="Proteomes" id="UP001072952">
    <property type="component" value="Unassembled WGS sequence"/>
</dbReference>
<evidence type="ECO:0000313" key="1">
    <source>
        <dbReference type="EMBL" id="MCY1582274.1"/>
    </source>
</evidence>
<evidence type="ECO:0000313" key="2">
    <source>
        <dbReference type="Proteomes" id="UP001072952"/>
    </source>
</evidence>
<dbReference type="InterPro" id="IPR009300">
    <property type="entry name" value="Transcription_activator_RinB"/>
</dbReference>
<keyword evidence="2" id="KW-1185">Reference proteome</keyword>
<dbReference type="Pfam" id="PF06116">
    <property type="entry name" value="RinB"/>
    <property type="match status" value="1"/>
</dbReference>
<reference evidence="1" key="1">
    <citation type="journal article" date="2022" name="Int. J. Mol. Sci.">
        <title>Phenotypic and Genotypic Virulence Characterisation of Staphylococcus pettenkoferi Strains Isolated from Human Bloodstream and Diabetic Foot Infections.</title>
        <authorList>
            <person name="Magnan C."/>
            <person name="Ahmad-Mansour N."/>
            <person name="Pouget C."/>
            <person name="Morsli M."/>
            <person name="Huc-Brandt S."/>
            <person name="Pantel A."/>
            <person name="Dunyach-Remy C."/>
            <person name="Sotto A."/>
            <person name="Molle V."/>
            <person name="Lavigne J.-P."/>
        </authorList>
    </citation>
    <scope>NUCLEOTIDE SEQUENCE</scope>
    <source>
        <strain evidence="1">NSP012P</strain>
    </source>
</reference>
<reference evidence="1" key="2">
    <citation type="submission" date="2022-08" db="EMBL/GenBank/DDBJ databases">
        <authorList>
            <person name="Magnan C."/>
        </authorList>
    </citation>
    <scope>NUCLEOTIDE SEQUENCE</scope>
    <source>
        <strain evidence="1">NSP012P</strain>
    </source>
</reference>
<dbReference type="RefSeq" id="WP_268213119.1">
    <property type="nucleotide sequence ID" value="NZ_JANSLD010000008.1"/>
</dbReference>
<dbReference type="NCBIfam" id="NF047427">
    <property type="entry name" value="phage_activ_RinB"/>
    <property type="match status" value="1"/>
</dbReference>
<protein>
    <submittedName>
        <fullName evidence="1">Transcriptional activator RinB</fullName>
    </submittedName>
</protein>
<accession>A0ABT4BHX2</accession>
<proteinExistence type="predicted"/>
<name>A0ABT4BHX2_9STAP</name>
<comment type="caution">
    <text evidence="1">The sequence shown here is derived from an EMBL/GenBank/DDBJ whole genome shotgun (WGS) entry which is preliminary data.</text>
</comment>